<evidence type="ECO:0000256" key="1">
    <source>
        <dbReference type="ARBA" id="ARBA00022676"/>
    </source>
</evidence>
<evidence type="ECO:0000313" key="4">
    <source>
        <dbReference type="Proteomes" id="UP000034293"/>
    </source>
</evidence>
<dbReference type="Pfam" id="PF03808">
    <property type="entry name" value="Glyco_tran_WecG"/>
    <property type="match status" value="1"/>
</dbReference>
<comment type="caution">
    <text evidence="3">The sequence shown here is derived from an EMBL/GenBank/DDBJ whole genome shotgun (WGS) entry which is preliminary data.</text>
</comment>
<organism evidence="3 4">
    <name type="scientific">Candidatus Woesebacteria bacterium GW2011_GWA1_40_43</name>
    <dbReference type="NCBI Taxonomy" id="1618553"/>
    <lineage>
        <taxon>Bacteria</taxon>
        <taxon>Candidatus Woeseibacteriota</taxon>
    </lineage>
</organism>
<dbReference type="CDD" id="cd06533">
    <property type="entry name" value="Glyco_transf_WecG_TagA"/>
    <property type="match status" value="1"/>
</dbReference>
<proteinExistence type="predicted"/>
<dbReference type="NCBIfam" id="TIGR00696">
    <property type="entry name" value="wecG_tagA_cpsF"/>
    <property type="match status" value="1"/>
</dbReference>
<accession>A0A0G0SIN4</accession>
<protein>
    <submittedName>
        <fullName evidence="3">Glycosyl transferase, WecB/TagA/CpsF family</fullName>
    </submittedName>
</protein>
<evidence type="ECO:0000256" key="2">
    <source>
        <dbReference type="ARBA" id="ARBA00022679"/>
    </source>
</evidence>
<dbReference type="PANTHER" id="PTHR34136:SF1">
    <property type="entry name" value="UDP-N-ACETYL-D-MANNOSAMINURONIC ACID TRANSFERASE"/>
    <property type="match status" value="1"/>
</dbReference>
<dbReference type="AlphaFoldDB" id="A0A0G0SIN4"/>
<evidence type="ECO:0000313" key="3">
    <source>
        <dbReference type="EMBL" id="KKR64713.1"/>
    </source>
</evidence>
<dbReference type="EMBL" id="LBZA01000002">
    <property type="protein sequence ID" value="KKR64713.1"/>
    <property type="molecule type" value="Genomic_DNA"/>
</dbReference>
<dbReference type="Proteomes" id="UP000034293">
    <property type="component" value="Unassembled WGS sequence"/>
</dbReference>
<sequence>MLKDTITMTKEVRETGKIMEINVNSTTTSSVLARVENLISHNDRFYIVTPNPELILMAQRNKKLKIALNSANLSIPDGIGLKLADPKLEIIKGRELFMELIRLAEKKNWKIFLLGGINDEAARAASKLKLQDPNLKIEYNKGPRLDNDAKAISDIDKKIEAEVIVRINEFKPQFLFVAFGNPKQEIWIHGNLSKLSIGGAMAVGGAFRYVGGLSPLPPKWMVQFGLEWLWRLISEPRRVARVINAVVIFRRVARVINAVVIFPWRVFVYKLFT</sequence>
<dbReference type="PANTHER" id="PTHR34136">
    <property type="match status" value="1"/>
</dbReference>
<dbReference type="InterPro" id="IPR004629">
    <property type="entry name" value="WecG_TagA_CpsF"/>
</dbReference>
<dbReference type="GO" id="GO:0016758">
    <property type="term" value="F:hexosyltransferase activity"/>
    <property type="evidence" value="ECO:0007669"/>
    <property type="project" value="TreeGrafter"/>
</dbReference>
<keyword evidence="1" id="KW-0328">Glycosyltransferase</keyword>
<gene>
    <name evidence="3" type="ORF">UU02_C0002G0002</name>
</gene>
<reference evidence="3 4" key="1">
    <citation type="journal article" date="2015" name="Nature">
        <title>rRNA introns, odd ribosomes, and small enigmatic genomes across a large radiation of phyla.</title>
        <authorList>
            <person name="Brown C.T."/>
            <person name="Hug L.A."/>
            <person name="Thomas B.C."/>
            <person name="Sharon I."/>
            <person name="Castelle C.J."/>
            <person name="Singh A."/>
            <person name="Wilkins M.J."/>
            <person name="Williams K.H."/>
            <person name="Banfield J.F."/>
        </authorList>
    </citation>
    <scope>NUCLEOTIDE SEQUENCE [LARGE SCALE GENOMIC DNA]</scope>
</reference>
<name>A0A0G0SIN4_9BACT</name>
<keyword evidence="2 3" id="KW-0808">Transferase</keyword>